<organism evidence="2 3">
    <name type="scientific">Planococcus maitriensis</name>
    <dbReference type="NCBI Taxonomy" id="221799"/>
    <lineage>
        <taxon>Bacteria</taxon>
        <taxon>Bacillati</taxon>
        <taxon>Bacillota</taxon>
        <taxon>Bacilli</taxon>
        <taxon>Bacillales</taxon>
        <taxon>Caryophanaceae</taxon>
        <taxon>Planococcus</taxon>
    </lineage>
</organism>
<sequence>MVHQGKVQRWLLVIMLLAVNLPPLLLGTFPDGFALYFQLFVSALIVLALFIEARVKVRNGNISYRVELWGLPLYYKTVYAEDIRRIEFKRSNGASKVAVVRVKKGIDLRFALFGDGLFEDLSQFAEHNSLELRKSKDYESNERFGSNRLR</sequence>
<reference evidence="2 3" key="1">
    <citation type="submission" date="2018-06" db="EMBL/GenBank/DDBJ databases">
        <title>The draft genome sequences of strains SCU63 and S1.</title>
        <authorList>
            <person name="Gan L."/>
        </authorList>
    </citation>
    <scope>NUCLEOTIDE SEQUENCE [LARGE SCALE GENOMIC DNA]</scope>
    <source>
        <strain evidence="2 3">S1</strain>
    </source>
</reference>
<dbReference type="RefSeq" id="WP_112233424.1">
    <property type="nucleotide sequence ID" value="NZ_QLZQ01000005.1"/>
</dbReference>
<dbReference type="EMBL" id="QLZQ01000005">
    <property type="protein sequence ID" value="RAZ67037.1"/>
    <property type="molecule type" value="Genomic_DNA"/>
</dbReference>
<evidence type="ECO:0000313" key="2">
    <source>
        <dbReference type="EMBL" id="RAZ67037.1"/>
    </source>
</evidence>
<feature type="transmembrane region" description="Helical" evidence="1">
    <location>
        <begin position="7"/>
        <end position="27"/>
    </location>
</feature>
<proteinExistence type="predicted"/>
<dbReference type="AlphaFoldDB" id="A0A365K336"/>
<evidence type="ECO:0000313" key="3">
    <source>
        <dbReference type="Proteomes" id="UP000251869"/>
    </source>
</evidence>
<name>A0A365K336_9BACL</name>
<gene>
    <name evidence="2" type="ORF">DP119_12095</name>
</gene>
<dbReference type="Proteomes" id="UP000251869">
    <property type="component" value="Unassembled WGS sequence"/>
</dbReference>
<protein>
    <submittedName>
        <fullName evidence="2">Uncharacterized protein</fullName>
    </submittedName>
</protein>
<keyword evidence="1" id="KW-0812">Transmembrane</keyword>
<comment type="caution">
    <text evidence="2">The sequence shown here is derived from an EMBL/GenBank/DDBJ whole genome shotgun (WGS) entry which is preliminary data.</text>
</comment>
<keyword evidence="1" id="KW-0472">Membrane</keyword>
<evidence type="ECO:0000256" key="1">
    <source>
        <dbReference type="SAM" id="Phobius"/>
    </source>
</evidence>
<dbReference type="OrthoDB" id="2427324at2"/>
<accession>A0A365K336</accession>
<feature type="transmembrane region" description="Helical" evidence="1">
    <location>
        <begin position="33"/>
        <end position="51"/>
    </location>
</feature>
<keyword evidence="3" id="KW-1185">Reference proteome</keyword>
<keyword evidence="1" id="KW-1133">Transmembrane helix</keyword>